<sequence length="338" mass="39023">MNYVIIILALFKLDFLIFMINCKKISNNIYEIDIHRSKAKTDLKWVNIINAQHAEIQYLKKNYNFNLQHLNSSLSTVFSQRPMISQEPGYVFIVLHFPIYVQAKIVAGEIEFFIGHGYLITVHNGNIPALNNFFTACQANPDFLLADDWDSSIILLYELLNKLIYDCYGLIDETSAGIARVEDLIFAHNQHEAVALILNLRRNIINLRKILQNHEGILKALTEVKSTLVPQAEIRRHYDRLVEHSKRIWNMLDNQKEMIEVLNSTNQSLLDNQMTNVMKTLTIISVIVFPLTLLAAIFGMNTAYMPLVGHPYGFWIIICIMLACSTGMLLYFEKKKWL</sequence>
<dbReference type="Gene3D" id="1.20.58.340">
    <property type="entry name" value="Magnesium transport protein CorA, transmembrane region"/>
    <property type="match status" value="2"/>
</dbReference>
<dbReference type="Gene3D" id="3.30.460.20">
    <property type="entry name" value="CorA soluble domain-like"/>
    <property type="match status" value="1"/>
</dbReference>
<evidence type="ECO:0000256" key="8">
    <source>
        <dbReference type="ARBA" id="ARBA00023065"/>
    </source>
</evidence>
<comment type="function">
    <text evidence="11">Mediates influx of magnesium ions. Alternates between open and closed states. Activated by low cytoplasmic Mg(2+) levels. Inactive when cytoplasmic Mg(2+) levels are high.</text>
</comment>
<evidence type="ECO:0000256" key="9">
    <source>
        <dbReference type="ARBA" id="ARBA00023136"/>
    </source>
</evidence>
<dbReference type="FunFam" id="1.20.58.340:FF:000004">
    <property type="entry name" value="Magnesium transport protein CorA"/>
    <property type="match status" value="1"/>
</dbReference>
<evidence type="ECO:0000256" key="4">
    <source>
        <dbReference type="ARBA" id="ARBA00022475"/>
    </source>
</evidence>
<evidence type="ECO:0000256" key="12">
    <source>
        <dbReference type="SAM" id="Phobius"/>
    </source>
</evidence>
<feature type="transmembrane region" description="Helical" evidence="12">
    <location>
        <begin position="281"/>
        <end position="300"/>
    </location>
</feature>
<organism evidence="13 14">
    <name type="scientific">Candidatus Falkowbacteria bacterium CG_4_10_14_0_8_um_filter_41_36</name>
    <dbReference type="NCBI Taxonomy" id="1974556"/>
    <lineage>
        <taxon>Bacteria</taxon>
        <taxon>Candidatus Falkowiibacteriota</taxon>
    </lineage>
</organism>
<keyword evidence="5 12" id="KW-0812">Transmembrane</keyword>
<evidence type="ECO:0000256" key="2">
    <source>
        <dbReference type="ARBA" id="ARBA00009765"/>
    </source>
</evidence>
<proteinExistence type="inferred from homology"/>
<dbReference type="Proteomes" id="UP000230105">
    <property type="component" value="Unassembled WGS sequence"/>
</dbReference>
<keyword evidence="8" id="KW-0406">Ion transport</keyword>
<dbReference type="InterPro" id="IPR045861">
    <property type="entry name" value="CorA_cytoplasmic_dom"/>
</dbReference>
<keyword evidence="3" id="KW-0813">Transport</keyword>
<dbReference type="InterPro" id="IPR045863">
    <property type="entry name" value="CorA_TM1_TM2"/>
</dbReference>
<evidence type="ECO:0000313" key="13">
    <source>
        <dbReference type="EMBL" id="PIZ11210.1"/>
    </source>
</evidence>
<dbReference type="InterPro" id="IPR002523">
    <property type="entry name" value="MgTranspt_CorA/ZnTranspt_ZntB"/>
</dbReference>
<dbReference type="GO" id="GO:0015087">
    <property type="term" value="F:cobalt ion transmembrane transporter activity"/>
    <property type="evidence" value="ECO:0007669"/>
    <property type="project" value="TreeGrafter"/>
</dbReference>
<evidence type="ECO:0000313" key="14">
    <source>
        <dbReference type="Proteomes" id="UP000230105"/>
    </source>
</evidence>
<dbReference type="PANTHER" id="PTHR46494:SF1">
    <property type="entry name" value="CORA FAMILY METAL ION TRANSPORTER (EUROFUNG)"/>
    <property type="match status" value="1"/>
</dbReference>
<gene>
    <name evidence="13" type="ORF">COY54_00635</name>
</gene>
<accession>A0A2M7RY65</accession>
<dbReference type="GO" id="GO:0000287">
    <property type="term" value="F:magnesium ion binding"/>
    <property type="evidence" value="ECO:0007669"/>
    <property type="project" value="TreeGrafter"/>
</dbReference>
<evidence type="ECO:0000256" key="6">
    <source>
        <dbReference type="ARBA" id="ARBA00022842"/>
    </source>
</evidence>
<evidence type="ECO:0000256" key="11">
    <source>
        <dbReference type="ARBA" id="ARBA00045497"/>
    </source>
</evidence>
<evidence type="ECO:0000256" key="5">
    <source>
        <dbReference type="ARBA" id="ARBA00022692"/>
    </source>
</evidence>
<keyword evidence="7 12" id="KW-1133">Transmembrane helix</keyword>
<evidence type="ECO:0000256" key="3">
    <source>
        <dbReference type="ARBA" id="ARBA00022448"/>
    </source>
</evidence>
<comment type="similarity">
    <text evidence="2">Belongs to the CorA metal ion transporter (MIT) (TC 1.A.35) family.</text>
</comment>
<evidence type="ECO:0000256" key="7">
    <source>
        <dbReference type="ARBA" id="ARBA00022989"/>
    </source>
</evidence>
<name>A0A2M7RY65_9BACT</name>
<protein>
    <recommendedName>
        <fullName evidence="15">Magnesium transport protein CorA</fullName>
    </recommendedName>
</protein>
<dbReference type="EMBL" id="PFMP01000014">
    <property type="protein sequence ID" value="PIZ11210.1"/>
    <property type="molecule type" value="Genomic_DNA"/>
</dbReference>
<dbReference type="GO" id="GO:0015095">
    <property type="term" value="F:magnesium ion transmembrane transporter activity"/>
    <property type="evidence" value="ECO:0007669"/>
    <property type="project" value="TreeGrafter"/>
</dbReference>
<dbReference type="AlphaFoldDB" id="A0A2M7RY65"/>
<keyword evidence="9 12" id="KW-0472">Membrane</keyword>
<evidence type="ECO:0008006" key="15">
    <source>
        <dbReference type="Google" id="ProtNLM"/>
    </source>
</evidence>
<comment type="caution">
    <text evidence="13">The sequence shown here is derived from an EMBL/GenBank/DDBJ whole genome shotgun (WGS) entry which is preliminary data.</text>
</comment>
<feature type="transmembrane region" description="Helical" evidence="12">
    <location>
        <begin position="312"/>
        <end position="332"/>
    </location>
</feature>
<dbReference type="CDD" id="cd12822">
    <property type="entry name" value="TmCorA-like"/>
    <property type="match status" value="1"/>
</dbReference>
<dbReference type="SUPFAM" id="SSF144083">
    <property type="entry name" value="Magnesium transport protein CorA, transmembrane region"/>
    <property type="match status" value="1"/>
</dbReference>
<dbReference type="Pfam" id="PF01544">
    <property type="entry name" value="CorA"/>
    <property type="match status" value="1"/>
</dbReference>
<evidence type="ECO:0000256" key="1">
    <source>
        <dbReference type="ARBA" id="ARBA00004651"/>
    </source>
</evidence>
<keyword evidence="6" id="KW-0460">Magnesium</keyword>
<evidence type="ECO:0000256" key="10">
    <source>
        <dbReference type="ARBA" id="ARBA00034269"/>
    </source>
</evidence>
<feature type="transmembrane region" description="Helical" evidence="12">
    <location>
        <begin position="6"/>
        <end position="22"/>
    </location>
</feature>
<comment type="subcellular location">
    <subcellularLocation>
        <location evidence="1">Cell membrane</location>
        <topology evidence="1">Multi-pass membrane protein</topology>
    </subcellularLocation>
</comment>
<dbReference type="PANTHER" id="PTHR46494">
    <property type="entry name" value="CORA FAMILY METAL ION TRANSPORTER (EUROFUNG)"/>
    <property type="match status" value="1"/>
</dbReference>
<reference evidence="14" key="1">
    <citation type="submission" date="2017-09" db="EMBL/GenBank/DDBJ databases">
        <title>Depth-based differentiation of microbial function through sediment-hosted aquifers and enrichment of novel symbionts in the deep terrestrial subsurface.</title>
        <authorList>
            <person name="Probst A.J."/>
            <person name="Ladd B."/>
            <person name="Jarett J.K."/>
            <person name="Geller-Mcgrath D.E."/>
            <person name="Sieber C.M.K."/>
            <person name="Emerson J.B."/>
            <person name="Anantharaman K."/>
            <person name="Thomas B.C."/>
            <person name="Malmstrom R."/>
            <person name="Stieglmeier M."/>
            <person name="Klingl A."/>
            <person name="Woyke T."/>
            <person name="Ryan C.M."/>
            <person name="Banfield J.F."/>
        </authorList>
    </citation>
    <scope>NUCLEOTIDE SEQUENCE [LARGE SCALE GENOMIC DNA]</scope>
</reference>
<dbReference type="GO" id="GO:0005886">
    <property type="term" value="C:plasma membrane"/>
    <property type="evidence" value="ECO:0007669"/>
    <property type="project" value="UniProtKB-SubCell"/>
</dbReference>
<dbReference type="GO" id="GO:0050897">
    <property type="term" value="F:cobalt ion binding"/>
    <property type="evidence" value="ECO:0007669"/>
    <property type="project" value="TreeGrafter"/>
</dbReference>
<comment type="catalytic activity">
    <reaction evidence="10">
        <text>Mg(2+)(in) = Mg(2+)(out)</text>
        <dbReference type="Rhea" id="RHEA:29827"/>
        <dbReference type="ChEBI" id="CHEBI:18420"/>
    </reaction>
</comment>
<dbReference type="SUPFAM" id="SSF143865">
    <property type="entry name" value="CorA soluble domain-like"/>
    <property type="match status" value="1"/>
</dbReference>
<keyword evidence="4" id="KW-1003">Cell membrane</keyword>